<dbReference type="RefSeq" id="WP_152212030.1">
    <property type="nucleotide sequence ID" value="NZ_WFLN01000005.1"/>
</dbReference>
<dbReference type="Proteomes" id="UP000442694">
    <property type="component" value="Unassembled WGS sequence"/>
</dbReference>
<name>A0A833N762_9BACT</name>
<dbReference type="GO" id="GO:0019748">
    <property type="term" value="P:secondary metabolic process"/>
    <property type="evidence" value="ECO:0007669"/>
    <property type="project" value="InterPro"/>
</dbReference>
<comment type="caution">
    <text evidence="1">The sequence shown here is derived from an EMBL/GenBank/DDBJ whole genome shotgun (WGS) entry which is preliminary data.</text>
</comment>
<gene>
    <name evidence="1" type="ORF">GCL57_04215</name>
</gene>
<dbReference type="EMBL" id="WFLN01000005">
    <property type="protein sequence ID" value="KAB8031855.1"/>
    <property type="molecule type" value="Genomic_DNA"/>
</dbReference>
<dbReference type="SUPFAM" id="SSF56112">
    <property type="entry name" value="Protein kinase-like (PK-like)"/>
    <property type="match status" value="1"/>
</dbReference>
<keyword evidence="2" id="KW-1185">Reference proteome</keyword>
<sequence length="278" mass="32733">MKIESDNASEIIEKSKKLWQLEHLSLLKSTNNIRIYVGKQNQKSIVLKLSLDENSLKAESRYLDYFQNIGAIRVLGVDKNLILMKKAIPGNTLKDYFLKSEVESLEIFCKVMLNLQKNNMFNLNEFPHISEWLSILDKEWKIPIKYIAKAKKLRDYLLESSADNILLHGDLHHENILLHNKDWFVIDPKGVIGEREYEIGAFIRNPISELSQYKNASEIIENRIYKISAMTRFEKRRIAEWCFVQIVLSWAWALEDNLQTKNYNFLTNCFYKIIVNKE</sequence>
<organism evidence="1 2">
    <name type="scientific">Fluviispira multicolorata</name>
    <dbReference type="NCBI Taxonomy" id="2654512"/>
    <lineage>
        <taxon>Bacteria</taxon>
        <taxon>Pseudomonadati</taxon>
        <taxon>Bdellovibrionota</taxon>
        <taxon>Oligoflexia</taxon>
        <taxon>Silvanigrellales</taxon>
        <taxon>Silvanigrellaceae</taxon>
        <taxon>Fluviispira</taxon>
    </lineage>
</organism>
<evidence type="ECO:0000313" key="1">
    <source>
        <dbReference type="EMBL" id="KAB8031855.1"/>
    </source>
</evidence>
<proteinExistence type="predicted"/>
<accession>A0A833N762</accession>
<dbReference type="AlphaFoldDB" id="A0A833N762"/>
<dbReference type="InterPro" id="IPR011009">
    <property type="entry name" value="Kinase-like_dom_sf"/>
</dbReference>
<dbReference type="Gene3D" id="3.90.1200.10">
    <property type="match status" value="1"/>
</dbReference>
<dbReference type="Pfam" id="PF04655">
    <property type="entry name" value="APH_6_hur"/>
    <property type="match status" value="1"/>
</dbReference>
<protein>
    <submittedName>
        <fullName evidence="1">Streptomycin phosphotransferase</fullName>
    </submittedName>
</protein>
<keyword evidence="1" id="KW-0808">Transferase</keyword>
<evidence type="ECO:0000313" key="2">
    <source>
        <dbReference type="Proteomes" id="UP000442694"/>
    </source>
</evidence>
<dbReference type="GO" id="GO:0016773">
    <property type="term" value="F:phosphotransferase activity, alcohol group as acceptor"/>
    <property type="evidence" value="ECO:0007669"/>
    <property type="project" value="InterPro"/>
</dbReference>
<reference evidence="1 2" key="1">
    <citation type="submission" date="2019-10" db="EMBL/GenBank/DDBJ databases">
        <title>New genus of Silvanigrellaceae.</title>
        <authorList>
            <person name="Pitt A."/>
            <person name="Hahn M.W."/>
        </authorList>
    </citation>
    <scope>NUCLEOTIDE SEQUENCE [LARGE SCALE GENOMIC DNA]</scope>
    <source>
        <strain evidence="1 2">33A1-SZDP</strain>
    </source>
</reference>
<dbReference type="InterPro" id="IPR006748">
    <property type="entry name" value="NH2Glyco/OHUrea_AB-resist_kin"/>
</dbReference>